<gene>
    <name evidence="3" type="ORF">BCF44_101459</name>
</gene>
<evidence type="ECO:0000256" key="1">
    <source>
        <dbReference type="SAM" id="MobiDB-lite"/>
    </source>
</evidence>
<evidence type="ECO:0000313" key="4">
    <source>
        <dbReference type="Proteomes" id="UP000256269"/>
    </source>
</evidence>
<feature type="region of interest" description="Disordered" evidence="1">
    <location>
        <begin position="469"/>
        <end position="509"/>
    </location>
</feature>
<dbReference type="EMBL" id="QUNO01000001">
    <property type="protein sequence ID" value="REH55438.1"/>
    <property type="molecule type" value="Genomic_DNA"/>
</dbReference>
<dbReference type="Proteomes" id="UP000256269">
    <property type="component" value="Unassembled WGS sequence"/>
</dbReference>
<dbReference type="InterPro" id="IPR022081">
    <property type="entry name" value="DUF3631"/>
</dbReference>
<dbReference type="AlphaFoldDB" id="A0A3E0I9M6"/>
<sequence length="535" mass="57422">MTTTVDTTLTAIDDVIGTDTDIITTTPARCHTCGGPLSVSDHFCSEDCQTRWLAARSAAQPDDAGHAPDPELPEAMPDTPIASWLGAPPPGSVKRPGNQVLDSVVTFLNRFIRFPNEHCATVVALWYAHTHIADRLYVTPRLILSSAEPGSGKTRVLEIGQYLVHKPEMTISITTAAIFRLLLDEPVTLLFDEIDAVFTSKGGGNNEDLRGLLNAGYKRTATVSRCVGDAKAMKVQRFPVYAPVALAGIAGRMPATITTRAITIHMRKASEDEQIEDFMEEDVEREARPLREELAGWANSVADKVATARPERPDGVRNRAAEIWRPLLALADEAGGDWPEKTRAACTHFVVDTAADAELSTGVLLLADLYGLFTERDTDRLASAEILSALCALDESQWADMGDSKPLNARKLAAELARYGVRSVTFDTATGSKARGYVTYETTGGQAQTGLTDAWSRYLPAKVRNSRNCRNRAGQTVTDSGAVTDSSVTGDSATPPPVTDPSVTSGGTCNRLASEVTAVTPVTDFTNPTATQGDS</sequence>
<feature type="compositionally biased region" description="Polar residues" evidence="1">
    <location>
        <begin position="473"/>
        <end position="490"/>
    </location>
</feature>
<evidence type="ECO:0000259" key="2">
    <source>
        <dbReference type="Pfam" id="PF12307"/>
    </source>
</evidence>
<proteinExistence type="predicted"/>
<feature type="domain" description="DUF3631" evidence="2">
    <location>
        <begin position="265"/>
        <end position="458"/>
    </location>
</feature>
<evidence type="ECO:0000313" key="3">
    <source>
        <dbReference type="EMBL" id="REH55438.1"/>
    </source>
</evidence>
<name>A0A3E0I9M6_9PSEU</name>
<organism evidence="3 4">
    <name type="scientific">Kutzneria buriramensis</name>
    <dbReference type="NCBI Taxonomy" id="1045776"/>
    <lineage>
        <taxon>Bacteria</taxon>
        <taxon>Bacillati</taxon>
        <taxon>Actinomycetota</taxon>
        <taxon>Actinomycetes</taxon>
        <taxon>Pseudonocardiales</taxon>
        <taxon>Pseudonocardiaceae</taxon>
        <taxon>Kutzneria</taxon>
    </lineage>
</organism>
<keyword evidence="4" id="KW-1185">Reference proteome</keyword>
<dbReference type="RefSeq" id="WP_116172354.1">
    <property type="nucleotide sequence ID" value="NZ_CP144375.1"/>
</dbReference>
<dbReference type="OrthoDB" id="3261135at2"/>
<comment type="caution">
    <text evidence="3">The sequence shown here is derived from an EMBL/GenBank/DDBJ whole genome shotgun (WGS) entry which is preliminary data.</text>
</comment>
<protein>
    <submittedName>
        <fullName evidence="3">Uncharacterized protein DUF3631</fullName>
    </submittedName>
</protein>
<dbReference type="Pfam" id="PF12307">
    <property type="entry name" value="DUF3631"/>
    <property type="match status" value="1"/>
</dbReference>
<reference evidence="3 4" key="1">
    <citation type="submission" date="2018-08" db="EMBL/GenBank/DDBJ databases">
        <title>Genomic Encyclopedia of Archaeal and Bacterial Type Strains, Phase II (KMG-II): from individual species to whole genera.</title>
        <authorList>
            <person name="Goeker M."/>
        </authorList>
    </citation>
    <scope>NUCLEOTIDE SEQUENCE [LARGE SCALE GENOMIC DNA]</scope>
    <source>
        <strain evidence="3 4">DSM 45791</strain>
    </source>
</reference>
<feature type="region of interest" description="Disordered" evidence="1">
    <location>
        <begin position="59"/>
        <end position="89"/>
    </location>
</feature>
<accession>A0A3E0I9M6</accession>